<dbReference type="Proteomes" id="UP001325248">
    <property type="component" value="Chromosome"/>
</dbReference>
<dbReference type="EMBL" id="CP136422">
    <property type="protein sequence ID" value="WPX72314.1"/>
    <property type="molecule type" value="Genomic_DNA"/>
</dbReference>
<name>A0ABZ0U891_9FIRM</name>
<keyword evidence="1" id="KW-0812">Transmembrane</keyword>
<proteinExistence type="predicted"/>
<evidence type="ECO:0000313" key="3">
    <source>
        <dbReference type="Proteomes" id="UP001325248"/>
    </source>
</evidence>
<feature type="transmembrane region" description="Helical" evidence="1">
    <location>
        <begin position="31"/>
        <end position="51"/>
    </location>
</feature>
<evidence type="ECO:0008006" key="4">
    <source>
        <dbReference type="Google" id="ProtNLM"/>
    </source>
</evidence>
<accession>A0ABZ0U891</accession>
<keyword evidence="1" id="KW-0472">Membrane</keyword>
<gene>
    <name evidence="2" type="ORF">BLCOC_06500</name>
</gene>
<protein>
    <recommendedName>
        <fullName evidence="4">PH (Pleckstrin Homology) domain-containing protein</fullName>
    </recommendedName>
</protein>
<evidence type="ECO:0000256" key="1">
    <source>
        <dbReference type="SAM" id="Phobius"/>
    </source>
</evidence>
<reference evidence="2" key="1">
    <citation type="submission" date="2023-10" db="EMBL/GenBank/DDBJ databases">
        <title>Genome sequence of Blautia coccoides DSM 935.</title>
        <authorList>
            <person name="Boeer T."/>
            <person name="Bengelsdorf F.R."/>
            <person name="Daniel R."/>
            <person name="Poehlein A."/>
        </authorList>
    </citation>
    <scope>NUCLEOTIDE SEQUENCE [LARGE SCALE GENOMIC DNA]</scope>
    <source>
        <strain evidence="2">DSM 935</strain>
    </source>
</reference>
<feature type="transmembrane region" description="Helical" evidence="1">
    <location>
        <begin position="63"/>
        <end position="83"/>
    </location>
</feature>
<evidence type="ECO:0000313" key="2">
    <source>
        <dbReference type="EMBL" id="WPX72314.1"/>
    </source>
</evidence>
<organism evidence="2 3">
    <name type="scientific">Blautia producta</name>
    <dbReference type="NCBI Taxonomy" id="33035"/>
    <lineage>
        <taxon>Bacteria</taxon>
        <taxon>Bacillati</taxon>
        <taxon>Bacillota</taxon>
        <taxon>Clostridia</taxon>
        <taxon>Lachnospirales</taxon>
        <taxon>Lachnospiraceae</taxon>
        <taxon>Blautia</taxon>
    </lineage>
</organism>
<keyword evidence="1" id="KW-1133">Transmembrane helix</keyword>
<sequence>MDRENILQKNEREMYQAVFYFNRSAVIHEEYLSTTCFCLLILSGFFISGWITELTGIEEWIYINYFLTGFLLCIPVMIISVSWHHRHCLDKVVFEKEGVAVNQRFFLVTDIRKLAIQGEYLKLETVQEKTYFYWVGPRFPAIIKKKFLFEIKNLNVVPVHD</sequence>
<keyword evidence="3" id="KW-1185">Reference proteome</keyword>